<dbReference type="SUPFAM" id="SSF48726">
    <property type="entry name" value="Immunoglobulin"/>
    <property type="match status" value="1"/>
</dbReference>
<protein>
    <submittedName>
        <fullName evidence="2">Obscurin-like</fullName>
    </submittedName>
</protein>
<evidence type="ECO:0000313" key="2">
    <source>
        <dbReference type="RefSeq" id="XP_018013332.1"/>
    </source>
</evidence>
<dbReference type="Gene3D" id="2.60.40.10">
    <property type="entry name" value="Immunoglobulins"/>
    <property type="match status" value="1"/>
</dbReference>
<dbReference type="InterPro" id="IPR036179">
    <property type="entry name" value="Ig-like_dom_sf"/>
</dbReference>
<dbReference type="KEGG" id="hazt:108670374"/>
<name>A0A8B7NI64_HYAAZ</name>
<accession>A0A8B7NI64</accession>
<dbReference type="InterPro" id="IPR013783">
    <property type="entry name" value="Ig-like_fold"/>
</dbReference>
<dbReference type="OrthoDB" id="6371610at2759"/>
<gene>
    <name evidence="2" type="primary">LOC108670374</name>
</gene>
<dbReference type="AlphaFoldDB" id="A0A8B7NI64"/>
<organism evidence="1 2">
    <name type="scientific">Hyalella azteca</name>
    <name type="common">Amphipod</name>
    <dbReference type="NCBI Taxonomy" id="294128"/>
    <lineage>
        <taxon>Eukaryota</taxon>
        <taxon>Metazoa</taxon>
        <taxon>Ecdysozoa</taxon>
        <taxon>Arthropoda</taxon>
        <taxon>Crustacea</taxon>
        <taxon>Multicrustacea</taxon>
        <taxon>Malacostraca</taxon>
        <taxon>Eumalacostraca</taxon>
        <taxon>Peracarida</taxon>
        <taxon>Amphipoda</taxon>
        <taxon>Senticaudata</taxon>
        <taxon>Talitrida</taxon>
        <taxon>Talitroidea</taxon>
        <taxon>Hyalellidae</taxon>
        <taxon>Hyalella</taxon>
    </lineage>
</organism>
<dbReference type="Proteomes" id="UP000694843">
    <property type="component" value="Unplaced"/>
</dbReference>
<sequence length="149" mass="16588">MAQPPPVETVFSLRAKYDTSTFDYCCSPGEINLDRYIKVPVVHERRRFTDIMDEEIDDERRKTIVDRYTAGFVRQGAATCSLDLPRRVANEVRSRPLSAAVLGSTAPTEDGVAPFLREKPSTCCVGAGKPVQLTVVVTGKPTPVVQWFR</sequence>
<dbReference type="RefSeq" id="XP_018013332.1">
    <property type="nucleotide sequence ID" value="XM_018157843.2"/>
</dbReference>
<proteinExistence type="predicted"/>
<dbReference type="GeneID" id="108670374"/>
<keyword evidence="1" id="KW-1185">Reference proteome</keyword>
<reference evidence="2" key="1">
    <citation type="submission" date="2025-08" db="UniProtKB">
        <authorList>
            <consortium name="RefSeq"/>
        </authorList>
    </citation>
    <scope>IDENTIFICATION</scope>
    <source>
        <tissue evidence="2">Whole organism</tissue>
    </source>
</reference>
<evidence type="ECO:0000313" key="1">
    <source>
        <dbReference type="Proteomes" id="UP000694843"/>
    </source>
</evidence>